<protein>
    <submittedName>
        <fullName evidence="1">Uncharacterized protein</fullName>
    </submittedName>
</protein>
<evidence type="ECO:0000313" key="1">
    <source>
        <dbReference type="EMBL" id="JAC75910.1"/>
    </source>
</evidence>
<name>A0A061RYZ6_9CHLO</name>
<proteinExistence type="predicted"/>
<accession>A0A061RYZ6</accession>
<organism evidence="1">
    <name type="scientific">Tetraselmis sp. GSL018</name>
    <dbReference type="NCBI Taxonomy" id="582737"/>
    <lineage>
        <taxon>Eukaryota</taxon>
        <taxon>Viridiplantae</taxon>
        <taxon>Chlorophyta</taxon>
        <taxon>core chlorophytes</taxon>
        <taxon>Chlorodendrophyceae</taxon>
        <taxon>Chlorodendrales</taxon>
        <taxon>Chlorodendraceae</taxon>
        <taxon>Tetraselmis</taxon>
    </lineage>
</organism>
<reference evidence="1" key="1">
    <citation type="submission" date="2014-05" db="EMBL/GenBank/DDBJ databases">
        <title>The transcriptome of the halophilic microalga Tetraselmis sp. GSL018 isolated from the Great Salt Lake, Utah.</title>
        <authorList>
            <person name="Jinkerson R.E."/>
            <person name="D'Adamo S."/>
            <person name="Posewitz M.C."/>
        </authorList>
    </citation>
    <scope>NUCLEOTIDE SEQUENCE</scope>
    <source>
        <strain evidence="1">GSL018</strain>
    </source>
</reference>
<feature type="non-terminal residue" evidence="1">
    <location>
        <position position="63"/>
    </location>
</feature>
<sequence length="63" mass="6864">MGSSRESNSKWQNTQVRGDLITWLDPGKNDFGSSTGQSLAELVSQLKSLRAHLISERFNVGGA</sequence>
<dbReference type="EMBL" id="GBEZ01009699">
    <property type="protein sequence ID" value="JAC75910.1"/>
    <property type="molecule type" value="Transcribed_RNA"/>
</dbReference>
<dbReference type="AlphaFoldDB" id="A0A061RYZ6"/>
<gene>
    <name evidence="1" type="ORF">TSPGSL018_21754</name>
</gene>